<feature type="non-terminal residue" evidence="2">
    <location>
        <position position="465"/>
    </location>
</feature>
<name>A0A2G9SJ50_AQUCT</name>
<sequence length="465" mass="53381">MGRFDDTGRGKKRRGGDEQGFIIHADQQRPAKMGRFDEKERGRKRKEGDEQGFNIPADQQRPAKMGRFEDKKTGRKRRRDVEPGFNIPERPTKETRYDAQQSVAKSVQDSMQAPPLPKWEVKWEKKKCDTVYPFKWRGCRKGDEQGFNQPADGEQPAKETRYGALQNEAKRAQDSMQAPTFPKWKGKWEKKLCNPVHPYQRRGCRKGDEQGFNQPADRERPAKEAISNAQQSGAKAVQDSMQVPILPKWKGKMEKKKCNTINPYKRREISKKIFQKGPYVEEIYRSTESSNRLKVQIPQRCPKNNEQRFHQAADEERPGPSGLKVKTPQQCPRHYEQEFDQAAAEEMSTKNEIFNVVKGWAKSVLDFFFVPLWPQMKNKIAPVDKAASEIIQEVGVEEASKVKEASGAVDKEAVVFEEARKIIREVVGEVAREVASDVLCTYGRCNFSLDDFIFHKIIGQGAFGR</sequence>
<feature type="region of interest" description="Disordered" evidence="1">
    <location>
        <begin position="303"/>
        <end position="330"/>
    </location>
</feature>
<gene>
    <name evidence="2" type="ORF">AB205_0116490</name>
</gene>
<feature type="compositionally biased region" description="Polar residues" evidence="1">
    <location>
        <begin position="98"/>
        <end position="111"/>
    </location>
</feature>
<evidence type="ECO:0000313" key="2">
    <source>
        <dbReference type="EMBL" id="PIO39401.1"/>
    </source>
</evidence>
<feature type="compositionally biased region" description="Basic and acidic residues" evidence="1">
    <location>
        <begin position="303"/>
        <end position="318"/>
    </location>
</feature>
<feature type="region of interest" description="Disordered" evidence="1">
    <location>
        <begin position="1"/>
        <end position="113"/>
    </location>
</feature>
<feature type="compositionally biased region" description="Basic and acidic residues" evidence="1">
    <location>
        <begin position="26"/>
        <end position="49"/>
    </location>
</feature>
<protein>
    <submittedName>
        <fullName evidence="2">Uncharacterized protein</fullName>
    </submittedName>
</protein>
<accession>A0A2G9SJ50</accession>
<evidence type="ECO:0000256" key="1">
    <source>
        <dbReference type="SAM" id="MobiDB-lite"/>
    </source>
</evidence>
<feature type="region of interest" description="Disordered" evidence="1">
    <location>
        <begin position="139"/>
        <end position="161"/>
    </location>
</feature>
<organism evidence="2">
    <name type="scientific">Aquarana catesbeiana</name>
    <name type="common">American bullfrog</name>
    <name type="synonym">Rana catesbeiana</name>
    <dbReference type="NCBI Taxonomy" id="8400"/>
    <lineage>
        <taxon>Eukaryota</taxon>
        <taxon>Metazoa</taxon>
        <taxon>Chordata</taxon>
        <taxon>Craniata</taxon>
        <taxon>Vertebrata</taxon>
        <taxon>Euteleostomi</taxon>
        <taxon>Amphibia</taxon>
        <taxon>Batrachia</taxon>
        <taxon>Anura</taxon>
        <taxon>Neobatrachia</taxon>
        <taxon>Ranoidea</taxon>
        <taxon>Ranidae</taxon>
        <taxon>Aquarana</taxon>
    </lineage>
</organism>
<dbReference type="AlphaFoldDB" id="A0A2G9SJ50"/>
<reference evidence="2" key="1">
    <citation type="submission" date="2017-08" db="EMBL/GenBank/DDBJ databases">
        <title>Assembly of the North American Bullfrog Genome.</title>
        <authorList>
            <person name="Warren R.L."/>
            <person name="Vandervalk B.P."/>
            <person name="Kucuk E."/>
            <person name="Birol I."/>
            <person name="Helbing C."/>
            <person name="Pandoh P."/>
            <person name="Behsaz B."/>
            <person name="Mohamadi H."/>
            <person name="Chu J."/>
            <person name="Jackman S."/>
            <person name="Hammond S.A."/>
            <person name="Veldhoen N."/>
            <person name="Kirk H."/>
            <person name="Zhao Y."/>
            <person name="Coope R."/>
            <person name="Pleasance S."/>
            <person name="Moore R."/>
            <person name="Holt R."/>
        </authorList>
    </citation>
    <scope>NUCLEOTIDE SEQUENCE</scope>
    <source>
        <strain evidence="2">Bruno</strain>
        <tissue evidence="2">Liver</tissue>
    </source>
</reference>
<proteinExistence type="predicted"/>
<dbReference type="EMBL" id="KV924093">
    <property type="protein sequence ID" value="PIO39401.1"/>
    <property type="molecule type" value="Genomic_DNA"/>
</dbReference>
<feature type="region of interest" description="Disordered" evidence="1">
    <location>
        <begin position="199"/>
        <end position="225"/>
    </location>
</feature>